<feature type="coiled-coil region" evidence="1">
    <location>
        <begin position="165"/>
        <end position="192"/>
    </location>
</feature>
<keyword evidence="1" id="KW-0175">Coiled coil</keyword>
<dbReference type="PANTHER" id="PTHR30547:SF5">
    <property type="entry name" value="NUCLEASE YHCG-RELATED"/>
    <property type="match status" value="1"/>
</dbReference>
<dbReference type="InterPro" id="IPR041527">
    <property type="entry name" value="YhcG_N"/>
</dbReference>
<feature type="domain" description="YhcG PDDEXK nuclease" evidence="2">
    <location>
        <begin position="192"/>
        <end position="346"/>
    </location>
</feature>
<dbReference type="InterPro" id="IPR053148">
    <property type="entry name" value="PD-DEXK-like_domain"/>
</dbReference>
<proteinExistence type="predicted"/>
<comment type="caution">
    <text evidence="4">The sequence shown here is derived from an EMBL/GenBank/DDBJ whole genome shotgun (WGS) entry which is preliminary data.</text>
</comment>
<name>A0AAP2UHU6_9FIRM</name>
<dbReference type="Proteomes" id="UP001204814">
    <property type="component" value="Unassembled WGS sequence"/>
</dbReference>
<sequence>MENKLEKNVQNSFMDNFVKTDDILNDMCGIIESSQKAAYQAVNIALVQRNWLIGYRIAEEELGGDERSEYGVEVINEISKELTKRYGKGYDRSNLYHCLKFYKTFPKIVDTVCRQSGTLLSWSHYRTLLQVKDSEARNWYEKEAIEQTWSVRTLQRNISSQYYYRMLHTQKKELVENEMKELTSKYQNNKLEFIKNPVVAEFLGFSQDTDFTESDLEKSILSNLQKFLMELGKGYAFVARQQHIHTEKQDYYIDLVFYNYILKCFVLIDLKTEKITHQDVGQMDMYIRMYDELKRSEGDNPTIGIVLCSDTDDDIARYSVMHGNEQLFASKYKLYLPTKEELKAEIESQKAIFYLQQQENK</sequence>
<dbReference type="Gene3D" id="3.40.1350.10">
    <property type="match status" value="1"/>
</dbReference>
<dbReference type="AlphaFoldDB" id="A0AAP2UHU6"/>
<dbReference type="EMBL" id="JANGBO010000031">
    <property type="protein sequence ID" value="MCQ5063187.1"/>
    <property type="molecule type" value="Genomic_DNA"/>
</dbReference>
<evidence type="ECO:0000259" key="3">
    <source>
        <dbReference type="Pfam" id="PF17761"/>
    </source>
</evidence>
<dbReference type="RefSeq" id="WP_227352299.1">
    <property type="nucleotide sequence ID" value="NZ_JAJDKX010000053.1"/>
</dbReference>
<reference evidence="4" key="1">
    <citation type="submission" date="2022-06" db="EMBL/GenBank/DDBJ databases">
        <title>Isolation of gut microbiota from human fecal samples.</title>
        <authorList>
            <person name="Pamer E.G."/>
            <person name="Barat B."/>
            <person name="Waligurski E."/>
            <person name="Medina S."/>
            <person name="Paddock L."/>
            <person name="Mostad J."/>
        </authorList>
    </citation>
    <scope>NUCLEOTIDE SEQUENCE</scope>
    <source>
        <strain evidence="4">DFI.6.24</strain>
    </source>
</reference>
<evidence type="ECO:0000256" key="1">
    <source>
        <dbReference type="SAM" id="Coils"/>
    </source>
</evidence>
<protein>
    <submittedName>
        <fullName evidence="4">PDDEXK nuclease domain-containing protein</fullName>
    </submittedName>
</protein>
<organism evidence="4 5">
    <name type="scientific">Faecalibacillus intestinalis</name>
    <dbReference type="NCBI Taxonomy" id="1982626"/>
    <lineage>
        <taxon>Bacteria</taxon>
        <taxon>Bacillati</taxon>
        <taxon>Bacillota</taxon>
        <taxon>Erysipelotrichia</taxon>
        <taxon>Erysipelotrichales</taxon>
        <taxon>Coprobacillaceae</taxon>
        <taxon>Faecalibacillus</taxon>
    </lineage>
</organism>
<accession>A0AAP2UHU6</accession>
<dbReference type="Pfam" id="PF06250">
    <property type="entry name" value="YhcG_C"/>
    <property type="match status" value="1"/>
</dbReference>
<gene>
    <name evidence="4" type="ORF">NE542_15340</name>
</gene>
<dbReference type="Pfam" id="PF17761">
    <property type="entry name" value="DUF1016_N"/>
    <property type="match status" value="1"/>
</dbReference>
<dbReference type="GO" id="GO:0003676">
    <property type="term" value="F:nucleic acid binding"/>
    <property type="evidence" value="ECO:0007669"/>
    <property type="project" value="InterPro"/>
</dbReference>
<evidence type="ECO:0000313" key="4">
    <source>
        <dbReference type="EMBL" id="MCQ5063187.1"/>
    </source>
</evidence>
<dbReference type="PANTHER" id="PTHR30547">
    <property type="entry name" value="UNCHARACTERIZED PROTEIN YHCG-RELATED"/>
    <property type="match status" value="1"/>
</dbReference>
<feature type="domain" description="YhcG N-terminal" evidence="3">
    <location>
        <begin position="30"/>
        <end position="165"/>
    </location>
</feature>
<evidence type="ECO:0000259" key="2">
    <source>
        <dbReference type="Pfam" id="PF06250"/>
    </source>
</evidence>
<dbReference type="InterPro" id="IPR011856">
    <property type="entry name" value="tRNA_endonuc-like_dom_sf"/>
</dbReference>
<dbReference type="InterPro" id="IPR009362">
    <property type="entry name" value="YhcG_C"/>
</dbReference>
<evidence type="ECO:0000313" key="5">
    <source>
        <dbReference type="Proteomes" id="UP001204814"/>
    </source>
</evidence>